<dbReference type="AlphaFoldDB" id="A0A7J0EQL4"/>
<protein>
    <submittedName>
        <fullName evidence="1">Uncharacterized protein</fullName>
    </submittedName>
</protein>
<sequence>MAGPFSSFSRIDETMELEYDFPIRDLFKRPNHGSSSSWEPLG</sequence>
<comment type="caution">
    <text evidence="1">The sequence shown here is derived from an EMBL/GenBank/DDBJ whole genome shotgun (WGS) entry which is preliminary data.</text>
</comment>
<name>A0A7J0EQL4_9ERIC</name>
<proteinExistence type="predicted"/>
<keyword evidence="2" id="KW-1185">Reference proteome</keyword>
<organism evidence="1 2">
    <name type="scientific">Actinidia rufa</name>
    <dbReference type="NCBI Taxonomy" id="165716"/>
    <lineage>
        <taxon>Eukaryota</taxon>
        <taxon>Viridiplantae</taxon>
        <taxon>Streptophyta</taxon>
        <taxon>Embryophyta</taxon>
        <taxon>Tracheophyta</taxon>
        <taxon>Spermatophyta</taxon>
        <taxon>Magnoliopsida</taxon>
        <taxon>eudicotyledons</taxon>
        <taxon>Gunneridae</taxon>
        <taxon>Pentapetalae</taxon>
        <taxon>asterids</taxon>
        <taxon>Ericales</taxon>
        <taxon>Actinidiaceae</taxon>
        <taxon>Actinidia</taxon>
    </lineage>
</organism>
<reference evidence="1 2" key="1">
    <citation type="submission" date="2019-07" db="EMBL/GenBank/DDBJ databases">
        <title>De Novo Assembly of kiwifruit Actinidia rufa.</title>
        <authorList>
            <person name="Sugita-Konishi S."/>
            <person name="Sato K."/>
            <person name="Mori E."/>
            <person name="Abe Y."/>
            <person name="Kisaki G."/>
            <person name="Hamano K."/>
            <person name="Suezawa K."/>
            <person name="Otani M."/>
            <person name="Fukuda T."/>
            <person name="Manabe T."/>
            <person name="Gomi K."/>
            <person name="Tabuchi M."/>
            <person name="Akimitsu K."/>
            <person name="Kataoka I."/>
        </authorList>
    </citation>
    <scope>NUCLEOTIDE SEQUENCE [LARGE SCALE GENOMIC DNA]</scope>
    <source>
        <strain evidence="2">cv. Fuchu</strain>
    </source>
</reference>
<evidence type="ECO:0000313" key="2">
    <source>
        <dbReference type="Proteomes" id="UP000585474"/>
    </source>
</evidence>
<gene>
    <name evidence="1" type="ORF">Acr_06g0004260</name>
</gene>
<accession>A0A7J0EQL4</accession>
<dbReference type="Proteomes" id="UP000585474">
    <property type="component" value="Unassembled WGS sequence"/>
</dbReference>
<evidence type="ECO:0000313" key="1">
    <source>
        <dbReference type="EMBL" id="GFY88486.1"/>
    </source>
</evidence>
<dbReference type="EMBL" id="BJWL01000006">
    <property type="protein sequence ID" value="GFY88486.1"/>
    <property type="molecule type" value="Genomic_DNA"/>
</dbReference>